<gene>
    <name evidence="2" type="ORF">JZ751_021594</name>
</gene>
<accession>A0A8T2NN43</accession>
<name>A0A8T2NN43_9TELE</name>
<proteinExistence type="predicted"/>
<sequence length="223" mass="24917">TGGFRVTNVTPLTPGEWNDPTDTLQEKTRSSIHSEGLMVKKLLRPKFLSDCCLAVLDYKEVKDGNATHVNKNNFRWGRPQDSQKFASCDFKGLPNLVNTNRGLRIPLKDLVLRITGLDGTIYWGREGLLKAWGELYLEKPEKMAVLGAIDNAPSMAEGLQLIVLVDSSGRVYFYESEVLHLVAESVKDFFTVGAKSPPIRSYKYGQHCAPKVIMKTPEQSVVM</sequence>
<evidence type="ECO:0000313" key="2">
    <source>
        <dbReference type="EMBL" id="KAG9340481.1"/>
    </source>
</evidence>
<dbReference type="EMBL" id="JAFBMS010000043">
    <property type="protein sequence ID" value="KAG9340481.1"/>
    <property type="molecule type" value="Genomic_DNA"/>
</dbReference>
<comment type="caution">
    <text evidence="2">The sequence shown here is derived from an EMBL/GenBank/DDBJ whole genome shotgun (WGS) entry which is preliminary data.</text>
</comment>
<dbReference type="InterPro" id="IPR003360">
    <property type="entry name" value="US22-like"/>
</dbReference>
<feature type="non-terminal residue" evidence="2">
    <location>
        <position position="223"/>
    </location>
</feature>
<dbReference type="OrthoDB" id="9935986at2759"/>
<reference evidence="2" key="1">
    <citation type="thesis" date="2021" institute="BYU ScholarsArchive" country="Provo, UT, USA">
        <title>Applications of and Algorithms for Genome Assembly and Genomic Analyses with an Emphasis on Marine Teleosts.</title>
        <authorList>
            <person name="Pickett B.D."/>
        </authorList>
    </citation>
    <scope>NUCLEOTIDE SEQUENCE</scope>
    <source>
        <strain evidence="2">HI-2016</strain>
    </source>
</reference>
<keyword evidence="3" id="KW-1185">Reference proteome</keyword>
<dbReference type="AlphaFoldDB" id="A0A8T2NN43"/>
<evidence type="ECO:0000313" key="3">
    <source>
        <dbReference type="Proteomes" id="UP000824540"/>
    </source>
</evidence>
<protein>
    <submittedName>
        <fullName evidence="2">Uncharacterized protein</fullName>
    </submittedName>
</protein>
<feature type="region of interest" description="Disordered" evidence="1">
    <location>
        <begin position="1"/>
        <end position="24"/>
    </location>
</feature>
<dbReference type="Proteomes" id="UP000824540">
    <property type="component" value="Unassembled WGS sequence"/>
</dbReference>
<evidence type="ECO:0000256" key="1">
    <source>
        <dbReference type="SAM" id="MobiDB-lite"/>
    </source>
</evidence>
<dbReference type="Pfam" id="PF02393">
    <property type="entry name" value="US22"/>
    <property type="match status" value="1"/>
</dbReference>
<organism evidence="2 3">
    <name type="scientific">Albula glossodonta</name>
    <name type="common">roundjaw bonefish</name>
    <dbReference type="NCBI Taxonomy" id="121402"/>
    <lineage>
        <taxon>Eukaryota</taxon>
        <taxon>Metazoa</taxon>
        <taxon>Chordata</taxon>
        <taxon>Craniata</taxon>
        <taxon>Vertebrata</taxon>
        <taxon>Euteleostomi</taxon>
        <taxon>Actinopterygii</taxon>
        <taxon>Neopterygii</taxon>
        <taxon>Teleostei</taxon>
        <taxon>Albuliformes</taxon>
        <taxon>Albulidae</taxon>
        <taxon>Albula</taxon>
    </lineage>
</organism>